<dbReference type="InterPro" id="IPR036249">
    <property type="entry name" value="Thioredoxin-like_sf"/>
</dbReference>
<evidence type="ECO:0000256" key="9">
    <source>
        <dbReference type="SAM" id="Phobius"/>
    </source>
</evidence>
<keyword evidence="8 9" id="KW-0472">Membrane</keyword>
<accession>I6NDI4</accession>
<dbReference type="InterPro" id="IPR021149">
    <property type="entry name" value="OligosaccharylTrfase_OST3/OST6"/>
</dbReference>
<proteinExistence type="inferred from homology"/>
<evidence type="ECO:0000256" key="6">
    <source>
        <dbReference type="ARBA" id="ARBA00022824"/>
    </source>
</evidence>
<feature type="transmembrane region" description="Helical" evidence="9">
    <location>
        <begin position="306"/>
        <end position="327"/>
    </location>
</feature>
<feature type="transmembrane region" description="Helical" evidence="9">
    <location>
        <begin position="267"/>
        <end position="286"/>
    </location>
</feature>
<dbReference type="GO" id="GO:0018279">
    <property type="term" value="P:protein N-linked glycosylation via asparagine"/>
    <property type="evidence" value="ECO:0007669"/>
    <property type="project" value="TreeGrafter"/>
</dbReference>
<evidence type="ECO:0000256" key="7">
    <source>
        <dbReference type="ARBA" id="ARBA00022989"/>
    </source>
</evidence>
<dbReference type="InParanoid" id="I6NDI4"/>
<dbReference type="STRING" id="931890.I6NDI4"/>
<evidence type="ECO:0008006" key="13">
    <source>
        <dbReference type="Google" id="ProtNLM"/>
    </source>
</evidence>
<evidence type="ECO:0000256" key="10">
    <source>
        <dbReference type="SAM" id="SignalP"/>
    </source>
</evidence>
<dbReference type="GO" id="GO:0015035">
    <property type="term" value="F:protein-disulfide reductase activity"/>
    <property type="evidence" value="ECO:0007669"/>
    <property type="project" value="EnsemblFungi"/>
</dbReference>
<comment type="subcellular location">
    <subcellularLocation>
        <location evidence="2">Endoplasmic reticulum membrane</location>
        <topology evidence="2">Multi-pass membrane protein</topology>
    </subcellularLocation>
</comment>
<reference evidence="11 12" key="1">
    <citation type="journal article" date="2011" name="G3 (Bethesda)">
        <title>Genome evolution in the Eremothecium clade of the Saccharomyces complex revealed by comparative genomics.</title>
        <authorList>
            <person name="Wendland J."/>
            <person name="Walther A."/>
        </authorList>
    </citation>
    <scope>NUCLEOTIDE SEQUENCE [LARGE SCALE GENOMIC DNA]</scope>
    <source>
        <strain evidence="12">CBS 270.75 / DBVPG 7215 / KCTC 17166 / NRRL Y-17582</strain>
    </source>
</reference>
<evidence type="ECO:0000256" key="2">
    <source>
        <dbReference type="ARBA" id="ARBA00004477"/>
    </source>
</evidence>
<dbReference type="Proteomes" id="UP000006790">
    <property type="component" value="Chromosome 5"/>
</dbReference>
<feature type="signal peptide" evidence="10">
    <location>
        <begin position="1"/>
        <end position="21"/>
    </location>
</feature>
<keyword evidence="6" id="KW-0256">Endoplasmic reticulum</keyword>
<dbReference type="RefSeq" id="XP_003646943.1">
    <property type="nucleotide sequence ID" value="XM_003646895.1"/>
</dbReference>
<dbReference type="AlphaFoldDB" id="I6NDI4"/>
<dbReference type="OrthoDB" id="67566at2759"/>
<dbReference type="GeneID" id="11468464"/>
<dbReference type="HOGENOM" id="CLU_052855_1_0_1"/>
<comment type="similarity">
    <text evidence="3">Belongs to the OST3/OST6 family.</text>
</comment>
<feature type="transmembrane region" description="Helical" evidence="9">
    <location>
        <begin position="178"/>
        <end position="197"/>
    </location>
</feature>
<keyword evidence="5 10" id="KW-0732">Signal</keyword>
<evidence type="ECO:0000256" key="5">
    <source>
        <dbReference type="ARBA" id="ARBA00022729"/>
    </source>
</evidence>
<feature type="transmembrane region" description="Helical" evidence="9">
    <location>
        <begin position="209"/>
        <end position="231"/>
    </location>
</feature>
<dbReference type="GO" id="GO:0004579">
    <property type="term" value="F:dolichyl-diphosphooligosaccharide-protein glycotransferase activity"/>
    <property type="evidence" value="ECO:0007669"/>
    <property type="project" value="EnsemblFungi"/>
</dbReference>
<evidence type="ECO:0000313" key="11">
    <source>
        <dbReference type="EMBL" id="AET40126.1"/>
    </source>
</evidence>
<dbReference type="GO" id="GO:0008250">
    <property type="term" value="C:oligosaccharyltransferase complex"/>
    <property type="evidence" value="ECO:0007669"/>
    <property type="project" value="EnsemblFungi"/>
</dbReference>
<gene>
    <name evidence="11" type="ordered locus">Ecym_5370</name>
</gene>
<dbReference type="GO" id="GO:0035269">
    <property type="term" value="P:protein O-linked glycosylation via mannose"/>
    <property type="evidence" value="ECO:0007669"/>
    <property type="project" value="EnsemblFungi"/>
</dbReference>
<organism evidence="11 12">
    <name type="scientific">Eremothecium cymbalariae (strain CBS 270.75 / DBVPG 7215 / KCTC 17166 / NRRL Y-17582)</name>
    <name type="common">Yeast</name>
    <dbReference type="NCBI Taxonomy" id="931890"/>
    <lineage>
        <taxon>Eukaryota</taxon>
        <taxon>Fungi</taxon>
        <taxon>Dikarya</taxon>
        <taxon>Ascomycota</taxon>
        <taxon>Saccharomycotina</taxon>
        <taxon>Saccharomycetes</taxon>
        <taxon>Saccharomycetales</taxon>
        <taxon>Saccharomycetaceae</taxon>
        <taxon>Eremothecium</taxon>
    </lineage>
</organism>
<dbReference type="KEGG" id="erc:Ecym_5370"/>
<dbReference type="eggNOG" id="KOG2603">
    <property type="taxonomic scope" value="Eukaryota"/>
</dbReference>
<keyword evidence="4 9" id="KW-0812">Transmembrane</keyword>
<evidence type="ECO:0000256" key="3">
    <source>
        <dbReference type="ARBA" id="ARBA00009561"/>
    </source>
</evidence>
<dbReference type="OMA" id="VLFGMYS"/>
<evidence type="ECO:0000256" key="1">
    <source>
        <dbReference type="ARBA" id="ARBA00002791"/>
    </source>
</evidence>
<dbReference type="FunCoup" id="I6NDI4">
    <property type="interactions" value="279"/>
</dbReference>
<feature type="chain" id="PRO_5003705607" description="Dolichyl-diphosphooligosaccharide--protein glycosyltransferase subunit 3" evidence="10">
    <location>
        <begin position="22"/>
        <end position="345"/>
    </location>
</feature>
<dbReference type="EMBL" id="CP002501">
    <property type="protein sequence ID" value="AET40126.1"/>
    <property type="molecule type" value="Genomic_DNA"/>
</dbReference>
<sequence length="345" mass="38711">MKLVGELLLQLLVLTATVINAISNAKLAKLSAKDGGIIQLNNGNFKQILSSPRSSHIVVLLTATNPQIDCNLCVEFGPDYSTLARSWINGHSDGLGGETKEHGLYFAKADFMDNTNQVFTYFSVNNVPRLFLFTPNGDVDSYEQLGIPSQSGNARVQPLVSTLKEYTGFEDYIFIEPINWGSIITTIFVSGMIAFIVRKYRPFVLSILTYRPLWGITCVSFIIALITGTMFNKIRDTPYLGLTPDRSQVQYIALRQQQFQFGVETQIMSFIYGALTSTFMLLTLGLPKLKDYYQRHKNGTENVVQFIGSICFLLIIYILFAALVAVFKLKNAEYPFRLFKLPAIL</sequence>
<dbReference type="Gene3D" id="3.40.30.10">
    <property type="entry name" value="Glutaredoxin"/>
    <property type="match status" value="1"/>
</dbReference>
<protein>
    <recommendedName>
        <fullName evidence="13">Dolichyl-diphosphooligosaccharide--protein glycosyltransferase subunit 3</fullName>
    </recommendedName>
</protein>
<dbReference type="SUPFAM" id="SSF52833">
    <property type="entry name" value="Thioredoxin-like"/>
    <property type="match status" value="1"/>
</dbReference>
<keyword evidence="7 9" id="KW-1133">Transmembrane helix</keyword>
<comment type="function">
    <text evidence="1">Subunit of the oligosaccharyl transferase (OST) complex that catalyzes the initial transfer of a defined glycan (Glc(3)Man(9)GlcNAc(2) in eukaryotes) from the lipid carrier dolichol-pyrophosphate to an asparagine residue within an Asn-X-Ser/Thr consensus motif in nascent polypeptide chains, the first step in protein N-glycosylation. N-glycosylation occurs cotranslationally and the complex associates with the Sec61 complex at the channel-forming translocon complex that mediates protein translocation across the endoplasmic reticulum (ER). All subunits are required for a maximal enzyme activity.</text>
</comment>
<evidence type="ECO:0000256" key="4">
    <source>
        <dbReference type="ARBA" id="ARBA00022692"/>
    </source>
</evidence>
<name>I6NDI4_ERECY</name>
<evidence type="ECO:0000256" key="8">
    <source>
        <dbReference type="ARBA" id="ARBA00023136"/>
    </source>
</evidence>
<dbReference type="PANTHER" id="PTHR12692:SF0">
    <property type="entry name" value="GH11935P"/>
    <property type="match status" value="1"/>
</dbReference>
<keyword evidence="12" id="KW-1185">Reference proteome</keyword>
<dbReference type="Pfam" id="PF04756">
    <property type="entry name" value="OST3_OST6"/>
    <property type="match status" value="1"/>
</dbReference>
<evidence type="ECO:0000313" key="12">
    <source>
        <dbReference type="Proteomes" id="UP000006790"/>
    </source>
</evidence>
<dbReference type="PANTHER" id="PTHR12692">
    <property type="entry name" value="DOLICHYL-DIPHOSPHOOLIGOSACCHARIDE--PROTEIN GLYCOSYLTRANSFERASE-RELATED"/>
    <property type="match status" value="1"/>
</dbReference>